<dbReference type="AlphaFoldDB" id="A0A9W7FRX0"/>
<accession>A0A9W7FRX0</accession>
<dbReference type="OrthoDB" id="199719at2759"/>
<comment type="caution">
    <text evidence="2">The sequence shown here is derived from an EMBL/GenBank/DDBJ whole genome shotgun (WGS) entry which is preliminary data.</text>
</comment>
<feature type="compositionally biased region" description="Polar residues" evidence="1">
    <location>
        <begin position="1"/>
        <end position="12"/>
    </location>
</feature>
<protein>
    <submittedName>
        <fullName evidence="2">Uncharacterized protein</fullName>
    </submittedName>
</protein>
<dbReference type="Proteomes" id="UP001165122">
    <property type="component" value="Unassembled WGS sequence"/>
</dbReference>
<feature type="region of interest" description="Disordered" evidence="1">
    <location>
        <begin position="1"/>
        <end position="33"/>
    </location>
</feature>
<evidence type="ECO:0000313" key="2">
    <source>
        <dbReference type="EMBL" id="GMI17143.1"/>
    </source>
</evidence>
<gene>
    <name evidence="2" type="ORF">TrLO_g10763</name>
</gene>
<feature type="compositionally biased region" description="Basic and acidic residues" evidence="1">
    <location>
        <begin position="120"/>
        <end position="149"/>
    </location>
</feature>
<organism evidence="2 3">
    <name type="scientific">Triparma laevis f. longispina</name>
    <dbReference type="NCBI Taxonomy" id="1714387"/>
    <lineage>
        <taxon>Eukaryota</taxon>
        <taxon>Sar</taxon>
        <taxon>Stramenopiles</taxon>
        <taxon>Ochrophyta</taxon>
        <taxon>Bolidophyceae</taxon>
        <taxon>Parmales</taxon>
        <taxon>Triparmaceae</taxon>
        <taxon>Triparma</taxon>
    </lineage>
</organism>
<keyword evidence="3" id="KW-1185">Reference proteome</keyword>
<evidence type="ECO:0000256" key="1">
    <source>
        <dbReference type="SAM" id="MobiDB-lite"/>
    </source>
</evidence>
<feature type="compositionally biased region" description="Basic and acidic residues" evidence="1">
    <location>
        <begin position="15"/>
        <end position="33"/>
    </location>
</feature>
<proteinExistence type="predicted"/>
<sequence>MGSAGSALNSLENEVAQRELSKPLDASDIKDGKEAMEEVIRLRKELRRCLDKEEFKKRKDKNKWRRGSFGQIKKAEDFWDKQERALAEEEGGEKGGEEEEFDLEKMNEALMRMGEDMKIALEDSPTKEKKQNGKAAGYEKKSSLDERLGSFEGGTTPTRGSRTKRRSFVLEKGLELVDSDSDGE</sequence>
<feature type="region of interest" description="Disordered" evidence="1">
    <location>
        <begin position="120"/>
        <end position="184"/>
    </location>
</feature>
<reference evidence="3" key="1">
    <citation type="journal article" date="2023" name="Commun. Biol.">
        <title>Genome analysis of Parmales, the sister group of diatoms, reveals the evolutionary specialization of diatoms from phago-mixotrophs to photoautotrophs.</title>
        <authorList>
            <person name="Ban H."/>
            <person name="Sato S."/>
            <person name="Yoshikawa S."/>
            <person name="Yamada K."/>
            <person name="Nakamura Y."/>
            <person name="Ichinomiya M."/>
            <person name="Sato N."/>
            <person name="Blanc-Mathieu R."/>
            <person name="Endo H."/>
            <person name="Kuwata A."/>
            <person name="Ogata H."/>
        </authorList>
    </citation>
    <scope>NUCLEOTIDE SEQUENCE [LARGE SCALE GENOMIC DNA]</scope>
    <source>
        <strain evidence="3">NIES 3700</strain>
    </source>
</reference>
<name>A0A9W7FRX0_9STRA</name>
<dbReference type="EMBL" id="BRXW01000277">
    <property type="protein sequence ID" value="GMI17143.1"/>
    <property type="molecule type" value="Genomic_DNA"/>
</dbReference>
<evidence type="ECO:0000313" key="3">
    <source>
        <dbReference type="Proteomes" id="UP001165122"/>
    </source>
</evidence>